<sequence>MLARLVVVRFPGDQVRLAGECLRPLGPEQTICVETCRLDGRPPGAGFWRVVWADTRRPLFVCSPVGDCLDDDVDADVGDFDLGVDVRASVRDCRPVRLGPGLRLVGWASGRGYPTERRVARRDHRLYGCPPRSLTYAWSLLCPVHLARLRQAVVLLLPPSPSPSIDLLTPLTALLEPESRLVLLVTEMAPGKTSEDVADQSDCVGDTQAPAEEATMRYSYKVGTTSLPTPSSPPTGPALLRERHRGQAIHTFSSRLTFLSFFAPLLSAHLVIFYSDLLFLPIVSS</sequence>
<proteinExistence type="predicted"/>
<comment type="caution">
    <text evidence="2">The sequence shown here is derived from an EMBL/GenBank/DDBJ whole genome shotgun (WGS) entry which is preliminary data.</text>
</comment>
<organism evidence="2 3">
    <name type="scientific">Protopolystoma xenopodis</name>
    <dbReference type="NCBI Taxonomy" id="117903"/>
    <lineage>
        <taxon>Eukaryota</taxon>
        <taxon>Metazoa</taxon>
        <taxon>Spiralia</taxon>
        <taxon>Lophotrochozoa</taxon>
        <taxon>Platyhelminthes</taxon>
        <taxon>Monogenea</taxon>
        <taxon>Polyopisthocotylea</taxon>
        <taxon>Polystomatidea</taxon>
        <taxon>Polystomatidae</taxon>
        <taxon>Protopolystoma</taxon>
    </lineage>
</organism>
<protein>
    <submittedName>
        <fullName evidence="2">Uncharacterized protein</fullName>
    </submittedName>
</protein>
<dbReference type="EMBL" id="CAAALY010093205">
    <property type="protein sequence ID" value="VEL28212.1"/>
    <property type="molecule type" value="Genomic_DNA"/>
</dbReference>
<evidence type="ECO:0000256" key="1">
    <source>
        <dbReference type="SAM" id="Phobius"/>
    </source>
</evidence>
<dbReference type="Proteomes" id="UP000784294">
    <property type="component" value="Unassembled WGS sequence"/>
</dbReference>
<dbReference type="AlphaFoldDB" id="A0A3S5CQK0"/>
<keyword evidence="1" id="KW-1133">Transmembrane helix</keyword>
<reference evidence="2" key="1">
    <citation type="submission" date="2018-11" db="EMBL/GenBank/DDBJ databases">
        <authorList>
            <consortium name="Pathogen Informatics"/>
        </authorList>
    </citation>
    <scope>NUCLEOTIDE SEQUENCE</scope>
</reference>
<keyword evidence="1" id="KW-0472">Membrane</keyword>
<dbReference type="OrthoDB" id="6288933at2759"/>
<gene>
    <name evidence="2" type="ORF">PXEA_LOCUS21652</name>
</gene>
<keyword evidence="1" id="KW-0812">Transmembrane</keyword>
<name>A0A3S5CQK0_9PLAT</name>
<accession>A0A3S5CQK0</accession>
<keyword evidence="3" id="KW-1185">Reference proteome</keyword>
<evidence type="ECO:0000313" key="3">
    <source>
        <dbReference type="Proteomes" id="UP000784294"/>
    </source>
</evidence>
<feature type="transmembrane region" description="Helical" evidence="1">
    <location>
        <begin position="256"/>
        <end position="275"/>
    </location>
</feature>
<evidence type="ECO:0000313" key="2">
    <source>
        <dbReference type="EMBL" id="VEL28212.1"/>
    </source>
</evidence>